<dbReference type="EMBL" id="ABIY02000133">
    <property type="protein sequence ID" value="EDU98723.1"/>
    <property type="molecule type" value="Genomic_DNA"/>
</dbReference>
<reference evidence="1 2" key="2">
    <citation type="submission" date="2008-04" db="EMBL/GenBank/DDBJ databases">
        <authorList>
            <person name="Fulton L."/>
            <person name="Clifton S."/>
            <person name="Fulton B."/>
            <person name="Xu J."/>
            <person name="Minx P."/>
            <person name="Pepin K.H."/>
            <person name="Johnson M."/>
            <person name="Thiruvilangam P."/>
            <person name="Bhonagiri V."/>
            <person name="Nash W.E."/>
            <person name="Mardis E.R."/>
            <person name="Wilson R.K."/>
        </authorList>
    </citation>
    <scope>NUCLEOTIDE SEQUENCE [LARGE SCALE GENOMIC DNA]</scope>
    <source>
        <strain evidence="1 2">DSM 17136</strain>
    </source>
</reference>
<dbReference type="Proteomes" id="UP000003146">
    <property type="component" value="Unassembled WGS sequence"/>
</dbReference>
<dbReference type="HOGENOM" id="CLU_3164516_0_0_10"/>
<comment type="caution">
    <text evidence="1">The sequence shown here is derived from an EMBL/GenBank/DDBJ whole genome shotgun (WGS) entry which is preliminary data.</text>
</comment>
<evidence type="ECO:0000313" key="2">
    <source>
        <dbReference type="Proteomes" id="UP000003146"/>
    </source>
</evidence>
<accession>B3JQV2</accession>
<reference evidence="1 2" key="1">
    <citation type="submission" date="2008-04" db="EMBL/GenBank/DDBJ databases">
        <title>Draft genome sequence of Bacteroides coprocola (DSM 17136).</title>
        <authorList>
            <person name="Sudarsanam P."/>
            <person name="Ley R."/>
            <person name="Guruge J."/>
            <person name="Turnbaugh P.J."/>
            <person name="Mahowald M."/>
            <person name="Liep D."/>
            <person name="Gordon J."/>
        </authorList>
    </citation>
    <scope>NUCLEOTIDE SEQUENCE [LARGE SCALE GENOMIC DNA]</scope>
    <source>
        <strain evidence="1 2">DSM 17136</strain>
    </source>
</reference>
<protein>
    <submittedName>
        <fullName evidence="1">Uncharacterized protein</fullName>
    </submittedName>
</protein>
<proteinExistence type="predicted"/>
<evidence type="ECO:0000313" key="1">
    <source>
        <dbReference type="EMBL" id="EDU98723.1"/>
    </source>
</evidence>
<name>B3JQV2_9BACT</name>
<organism evidence="1 2">
    <name type="scientific">Phocaeicola coprocola DSM 17136</name>
    <dbReference type="NCBI Taxonomy" id="470145"/>
    <lineage>
        <taxon>Bacteria</taxon>
        <taxon>Pseudomonadati</taxon>
        <taxon>Bacteroidota</taxon>
        <taxon>Bacteroidia</taxon>
        <taxon>Bacteroidales</taxon>
        <taxon>Bacteroidaceae</taxon>
        <taxon>Phocaeicola</taxon>
    </lineage>
</organism>
<gene>
    <name evidence="1" type="ORF">BACCOP_04360</name>
</gene>
<dbReference type="STRING" id="470145.BACCOP_04360"/>
<sequence>MPFTRHSKDDREAYYQYTHYYSHKETYDLLQKYKVHCEETAEKMIKK</sequence>
<dbReference type="AlphaFoldDB" id="B3JQV2"/>